<dbReference type="InterPro" id="IPR011006">
    <property type="entry name" value="CheY-like_superfamily"/>
</dbReference>
<evidence type="ECO:0000259" key="6">
    <source>
        <dbReference type="PROSITE" id="PS50043"/>
    </source>
</evidence>
<dbReference type="Pfam" id="PF00072">
    <property type="entry name" value="Response_reg"/>
    <property type="match status" value="1"/>
</dbReference>
<dbReference type="RefSeq" id="WP_345135164.1">
    <property type="nucleotide sequence ID" value="NZ_BAABAT010000030.1"/>
</dbReference>
<evidence type="ECO:0000256" key="5">
    <source>
        <dbReference type="PROSITE-ProRule" id="PRU00169"/>
    </source>
</evidence>
<reference evidence="9" key="1">
    <citation type="journal article" date="2019" name="Int. J. Syst. Evol. Microbiol.">
        <title>The Global Catalogue of Microorganisms (GCM) 10K type strain sequencing project: providing services to taxonomists for standard genome sequencing and annotation.</title>
        <authorList>
            <consortium name="The Broad Institute Genomics Platform"/>
            <consortium name="The Broad Institute Genome Sequencing Center for Infectious Disease"/>
            <person name="Wu L."/>
            <person name="Ma J."/>
        </authorList>
    </citation>
    <scope>NUCLEOTIDE SEQUENCE [LARGE SCALE GENOMIC DNA]</scope>
    <source>
        <strain evidence="9">JCM 17441</strain>
    </source>
</reference>
<dbReference type="CDD" id="cd06170">
    <property type="entry name" value="LuxR_C_like"/>
    <property type="match status" value="1"/>
</dbReference>
<keyword evidence="2" id="KW-0805">Transcription regulation</keyword>
<sequence>MIRLVIADDDPLVRTGLGIILNAAPDLTVVAEAGDGAAAVEAVRRERPDVVLLDVRMPGTDGLTAARALLAEPAPWKIVMLTTFDIDDYVYAALRAGASGFLLKDIPPERLVSAVRHVLTGDVLLAPTITTRLVARHAGPATSGEQTEILTGLTAREREVLALIGEGLSNAEIAGRLFLGEATVKTHVGRVFAKLGLRDRVQAVIAAYRTGLAPPRHRRDTR</sequence>
<dbReference type="InterPro" id="IPR039420">
    <property type="entry name" value="WalR-like"/>
</dbReference>
<proteinExistence type="predicted"/>
<dbReference type="InterPro" id="IPR016032">
    <property type="entry name" value="Sig_transdc_resp-reg_C-effctor"/>
</dbReference>
<dbReference type="EMBL" id="BAABAT010000030">
    <property type="protein sequence ID" value="GAA4258230.1"/>
    <property type="molecule type" value="Genomic_DNA"/>
</dbReference>
<evidence type="ECO:0000256" key="3">
    <source>
        <dbReference type="ARBA" id="ARBA00023125"/>
    </source>
</evidence>
<feature type="modified residue" description="4-aspartylphosphate" evidence="5">
    <location>
        <position position="54"/>
    </location>
</feature>
<evidence type="ECO:0000313" key="9">
    <source>
        <dbReference type="Proteomes" id="UP001500620"/>
    </source>
</evidence>
<evidence type="ECO:0000259" key="7">
    <source>
        <dbReference type="PROSITE" id="PS50110"/>
    </source>
</evidence>
<dbReference type="SMART" id="SM00421">
    <property type="entry name" value="HTH_LUXR"/>
    <property type="match status" value="1"/>
</dbReference>
<evidence type="ECO:0000313" key="8">
    <source>
        <dbReference type="EMBL" id="GAA4258230.1"/>
    </source>
</evidence>
<dbReference type="PANTHER" id="PTHR43214">
    <property type="entry name" value="TWO-COMPONENT RESPONSE REGULATOR"/>
    <property type="match status" value="1"/>
</dbReference>
<keyword evidence="3" id="KW-0238">DNA-binding</keyword>
<dbReference type="InterPro" id="IPR058245">
    <property type="entry name" value="NreC/VraR/RcsB-like_REC"/>
</dbReference>
<dbReference type="SUPFAM" id="SSF52172">
    <property type="entry name" value="CheY-like"/>
    <property type="match status" value="1"/>
</dbReference>
<comment type="caution">
    <text evidence="8">The sequence shown here is derived from an EMBL/GenBank/DDBJ whole genome shotgun (WGS) entry which is preliminary data.</text>
</comment>
<dbReference type="PRINTS" id="PR00038">
    <property type="entry name" value="HTHLUXR"/>
</dbReference>
<gene>
    <name evidence="8" type="ORF">GCM10022255_078120</name>
</gene>
<feature type="domain" description="HTH luxR-type" evidence="6">
    <location>
        <begin position="146"/>
        <end position="211"/>
    </location>
</feature>
<accession>A0ABP8DKE1</accession>
<dbReference type="SUPFAM" id="SSF46894">
    <property type="entry name" value="C-terminal effector domain of the bipartite response regulators"/>
    <property type="match status" value="1"/>
</dbReference>
<protein>
    <submittedName>
        <fullName evidence="8">Response regulator transcription factor</fullName>
    </submittedName>
</protein>
<dbReference type="CDD" id="cd17535">
    <property type="entry name" value="REC_NarL-like"/>
    <property type="match status" value="1"/>
</dbReference>
<dbReference type="PROSITE" id="PS50110">
    <property type="entry name" value="RESPONSE_REGULATORY"/>
    <property type="match status" value="1"/>
</dbReference>
<keyword evidence="4" id="KW-0804">Transcription</keyword>
<name>A0ABP8DKE1_9ACTN</name>
<dbReference type="Proteomes" id="UP001500620">
    <property type="component" value="Unassembled WGS sequence"/>
</dbReference>
<evidence type="ECO:0000256" key="2">
    <source>
        <dbReference type="ARBA" id="ARBA00023015"/>
    </source>
</evidence>
<keyword evidence="9" id="KW-1185">Reference proteome</keyword>
<dbReference type="Gene3D" id="3.40.50.2300">
    <property type="match status" value="1"/>
</dbReference>
<dbReference type="Pfam" id="PF00196">
    <property type="entry name" value="GerE"/>
    <property type="match status" value="1"/>
</dbReference>
<keyword evidence="1 5" id="KW-0597">Phosphoprotein</keyword>
<organism evidence="8 9">
    <name type="scientific">Dactylosporangium darangshiense</name>
    <dbReference type="NCBI Taxonomy" id="579108"/>
    <lineage>
        <taxon>Bacteria</taxon>
        <taxon>Bacillati</taxon>
        <taxon>Actinomycetota</taxon>
        <taxon>Actinomycetes</taxon>
        <taxon>Micromonosporales</taxon>
        <taxon>Micromonosporaceae</taxon>
        <taxon>Dactylosporangium</taxon>
    </lineage>
</organism>
<dbReference type="PROSITE" id="PS50043">
    <property type="entry name" value="HTH_LUXR_2"/>
    <property type="match status" value="1"/>
</dbReference>
<feature type="domain" description="Response regulatory" evidence="7">
    <location>
        <begin position="3"/>
        <end position="119"/>
    </location>
</feature>
<dbReference type="InterPro" id="IPR000792">
    <property type="entry name" value="Tscrpt_reg_LuxR_C"/>
</dbReference>
<dbReference type="PANTHER" id="PTHR43214:SF24">
    <property type="entry name" value="TRANSCRIPTIONAL REGULATORY PROTEIN NARL-RELATED"/>
    <property type="match status" value="1"/>
</dbReference>
<evidence type="ECO:0000256" key="4">
    <source>
        <dbReference type="ARBA" id="ARBA00023163"/>
    </source>
</evidence>
<dbReference type="SMART" id="SM00448">
    <property type="entry name" value="REC"/>
    <property type="match status" value="1"/>
</dbReference>
<dbReference type="PROSITE" id="PS00622">
    <property type="entry name" value="HTH_LUXR_1"/>
    <property type="match status" value="1"/>
</dbReference>
<dbReference type="InterPro" id="IPR001789">
    <property type="entry name" value="Sig_transdc_resp-reg_receiver"/>
</dbReference>
<evidence type="ECO:0000256" key="1">
    <source>
        <dbReference type="ARBA" id="ARBA00022553"/>
    </source>
</evidence>